<protein>
    <recommendedName>
        <fullName evidence="4">BTB domain-containing protein</fullName>
    </recommendedName>
</protein>
<dbReference type="SUPFAM" id="SSF54695">
    <property type="entry name" value="POZ domain"/>
    <property type="match status" value="1"/>
</dbReference>
<feature type="region of interest" description="Disordered" evidence="1">
    <location>
        <begin position="406"/>
        <end position="442"/>
    </location>
</feature>
<dbReference type="AlphaFoldDB" id="A0A835YD49"/>
<keyword evidence="3" id="KW-1185">Reference proteome</keyword>
<feature type="region of interest" description="Disordered" evidence="1">
    <location>
        <begin position="139"/>
        <end position="231"/>
    </location>
</feature>
<comment type="caution">
    <text evidence="2">The sequence shown here is derived from an EMBL/GenBank/DDBJ whole genome shotgun (WGS) entry which is preliminary data.</text>
</comment>
<evidence type="ECO:0000256" key="1">
    <source>
        <dbReference type="SAM" id="MobiDB-lite"/>
    </source>
</evidence>
<proteinExistence type="predicted"/>
<sequence length="561" mass="56200">MNDQRGRSDAAAPTQAPSDVLGRAPSPPAAAGAPLEPSSTTVEPQPQPQLALAALLADCCSHDASTSHSEVHNDSSDRSNAGGMSGPPSNLVVPPFVDGGSCDLALCLPSAEALACHSQVLTAWSSVFRDLLSGLSLRPSLGSGPQSPQPHSSYGPGPHHPSPTSPPAHPPSTPRQHPFACPTSTTTTTTPSGTTHAGIQEPAPSATEGRGRPAPAHGPGGQEPGQHLMPLPLGDDCLSDWWACLELMYPPTALPRPAVGWANIDAVIRIADKYGMYGMLLLAEEFLLGRCPPCTAATPGGGGGPGPASPSSSSSAPHGAGPGYGCGCPCRCCAAAAAAGSAASGAAGASAAAGAAAAAGAGGCGVFSAARGEPGYVLKWLGVADRLRMERVVARCIDFLASEAMAPPPPSSASSAPRPAGAPGPALGGAGPSGPGPLAELGLDPAEEGELLARLRPSTLVKLVGRLAGEASAMRAALRNDGMRLGSSYSPQPPTANPQPPIPTPNSQPPPHTQGMRLGSSYSWSYAPGSPGGAGASIAEHRRWQLAISDPSQCRWRLRSG</sequence>
<dbReference type="EMBL" id="JAEHOE010000004">
    <property type="protein sequence ID" value="KAG2500416.1"/>
    <property type="molecule type" value="Genomic_DNA"/>
</dbReference>
<dbReference type="Proteomes" id="UP000612055">
    <property type="component" value="Unassembled WGS sequence"/>
</dbReference>
<feature type="compositionally biased region" description="Low complexity" evidence="1">
    <location>
        <begin position="139"/>
        <end position="157"/>
    </location>
</feature>
<name>A0A835YD49_9CHLO</name>
<feature type="compositionally biased region" description="Low complexity" evidence="1">
    <location>
        <begin position="174"/>
        <end position="195"/>
    </location>
</feature>
<evidence type="ECO:0008006" key="4">
    <source>
        <dbReference type="Google" id="ProtNLM"/>
    </source>
</evidence>
<organism evidence="2 3">
    <name type="scientific">Edaphochlamys debaryana</name>
    <dbReference type="NCBI Taxonomy" id="47281"/>
    <lineage>
        <taxon>Eukaryota</taxon>
        <taxon>Viridiplantae</taxon>
        <taxon>Chlorophyta</taxon>
        <taxon>core chlorophytes</taxon>
        <taxon>Chlorophyceae</taxon>
        <taxon>CS clade</taxon>
        <taxon>Chlamydomonadales</taxon>
        <taxon>Chlamydomonadales incertae sedis</taxon>
        <taxon>Edaphochlamys</taxon>
    </lineage>
</organism>
<feature type="compositionally biased region" description="Low complexity" evidence="1">
    <location>
        <begin position="29"/>
        <end position="39"/>
    </location>
</feature>
<dbReference type="OrthoDB" id="548967at2759"/>
<dbReference type="InterPro" id="IPR011333">
    <property type="entry name" value="SKP1/BTB/POZ_sf"/>
</dbReference>
<evidence type="ECO:0000313" key="3">
    <source>
        <dbReference type="Proteomes" id="UP000612055"/>
    </source>
</evidence>
<feature type="region of interest" description="Disordered" evidence="1">
    <location>
        <begin position="64"/>
        <end position="87"/>
    </location>
</feature>
<feature type="compositionally biased region" description="Pro residues" evidence="1">
    <location>
        <begin position="158"/>
        <end position="173"/>
    </location>
</feature>
<gene>
    <name evidence="2" type="ORF">HYH03_001985</name>
</gene>
<feature type="region of interest" description="Disordered" evidence="1">
    <location>
        <begin position="483"/>
        <end position="537"/>
    </location>
</feature>
<feature type="compositionally biased region" description="Low complexity" evidence="1">
    <location>
        <begin position="412"/>
        <end position="425"/>
    </location>
</feature>
<feature type="compositionally biased region" description="Low complexity" evidence="1">
    <location>
        <begin position="519"/>
        <end position="529"/>
    </location>
</feature>
<evidence type="ECO:0000313" key="2">
    <source>
        <dbReference type="EMBL" id="KAG2500416.1"/>
    </source>
</evidence>
<reference evidence="2" key="1">
    <citation type="journal article" date="2020" name="bioRxiv">
        <title>Comparative genomics of Chlamydomonas.</title>
        <authorList>
            <person name="Craig R.J."/>
            <person name="Hasan A.R."/>
            <person name="Ness R.W."/>
            <person name="Keightley P.D."/>
        </authorList>
    </citation>
    <scope>NUCLEOTIDE SEQUENCE</scope>
    <source>
        <strain evidence="2">CCAP 11/70</strain>
    </source>
</reference>
<accession>A0A835YD49</accession>
<feature type="region of interest" description="Disordered" evidence="1">
    <location>
        <begin position="1"/>
        <end position="48"/>
    </location>
</feature>
<feature type="compositionally biased region" description="Pro residues" evidence="1">
    <location>
        <begin position="491"/>
        <end position="512"/>
    </location>
</feature>